<dbReference type="NCBIfam" id="TIGR00118">
    <property type="entry name" value="acolac_lg"/>
    <property type="match status" value="1"/>
</dbReference>
<dbReference type="GO" id="GO:0030976">
    <property type="term" value="F:thiamine pyrophosphate binding"/>
    <property type="evidence" value="ECO:0007669"/>
    <property type="project" value="UniProtKB-UniRule"/>
</dbReference>
<dbReference type="EC" id="2.2.1.6" evidence="4 14"/>
<evidence type="ECO:0000256" key="10">
    <source>
        <dbReference type="ARBA" id="ARBA00022842"/>
    </source>
</evidence>
<comment type="pathway">
    <text evidence="2 14">Amino-acid biosynthesis; L-valine biosynthesis; L-valine from pyruvate: step 1/4.</text>
</comment>
<dbReference type="SUPFAM" id="SSF52518">
    <property type="entry name" value="Thiamin diphosphate-binding fold (THDP-binding)"/>
    <property type="match status" value="2"/>
</dbReference>
<dbReference type="GO" id="GO:0050660">
    <property type="term" value="F:flavin adenine dinucleotide binding"/>
    <property type="evidence" value="ECO:0007669"/>
    <property type="project" value="InterPro"/>
</dbReference>
<keyword evidence="8 14" id="KW-0479">Metal-binding</keyword>
<dbReference type="Gene3D" id="3.40.50.970">
    <property type="match status" value="2"/>
</dbReference>
<dbReference type="InterPro" id="IPR039368">
    <property type="entry name" value="AHAS_TPP"/>
</dbReference>
<organism evidence="18 19">
    <name type="scientific">Chryseolinea serpens</name>
    <dbReference type="NCBI Taxonomy" id="947013"/>
    <lineage>
        <taxon>Bacteria</taxon>
        <taxon>Pseudomonadati</taxon>
        <taxon>Bacteroidota</taxon>
        <taxon>Cytophagia</taxon>
        <taxon>Cytophagales</taxon>
        <taxon>Fulvivirgaceae</taxon>
        <taxon>Chryseolinea</taxon>
    </lineage>
</organism>
<sequence>MDALLTKTKLAVGAETQPKQKITGSEVLLRSLVEEGADVIFGYPGGAIMPVYDALYHFADRLTHILVRHEQGAIHAAQGFARVSGKAGVVFATSGPGATNLVTGLADALIDSTPLVCITGQVFAHLLGTDAFQETDVVNTTIPVTKWNIQVTEAKDIAPAVARAFYIANTGRPGPVLVDITKNAQNEMIEEAEYKKCESIRTYKPTPVLQPAQVDAAAELINNAKRPYILAGQGILLSGATKELIAFSEKTGIPVASTLLGLGAFPTDHPNYVGFLGMHGNYGPNLNTNECDVLIAVGMRFDDRVTGNVSKYAKQAKVVHIEIDKAEINKIIKADVAVHADAKEALTALLPKCKANRHADWIASFKKLNDEEYEKVVQKEFFPTSEKLTMAEVIHHLSNFTKGEAVVVTDVGQHQMTTSRYYQYKAPRTNVTSGGAGTMGFALPAAMGAKLGIPEKQVVAVIGDGGYQMTVQELGTIMQYKIPVKIIVLNNNFLGMVRQWQQLFHGKRYSFTEMQNPDFVKLAEAYSIPARKVEAREDLQGALKEMLAAETPFFLEVVVGKEDNVFPMVPAGAGVADVLLEAPKI</sequence>
<dbReference type="InterPro" id="IPR012001">
    <property type="entry name" value="Thiamin_PyroP_enz_TPP-bd_dom"/>
</dbReference>
<keyword evidence="11 14" id="KW-0786">Thiamine pyrophosphate</keyword>
<evidence type="ECO:0000313" key="18">
    <source>
        <dbReference type="EMBL" id="SHG84151.1"/>
    </source>
</evidence>
<evidence type="ECO:0000256" key="4">
    <source>
        <dbReference type="ARBA" id="ARBA00013145"/>
    </source>
</evidence>
<dbReference type="Pfam" id="PF02775">
    <property type="entry name" value="TPP_enzyme_C"/>
    <property type="match status" value="1"/>
</dbReference>
<evidence type="ECO:0000256" key="5">
    <source>
        <dbReference type="ARBA" id="ARBA00022605"/>
    </source>
</evidence>
<evidence type="ECO:0000259" key="15">
    <source>
        <dbReference type="Pfam" id="PF00205"/>
    </source>
</evidence>
<name>A0A1M5N3P1_9BACT</name>
<comment type="cofactor">
    <cofactor evidence="14">
        <name>Mg(2+)</name>
        <dbReference type="ChEBI" id="CHEBI:18420"/>
    </cofactor>
    <text evidence="14">Binds 1 Mg(2+) ion per subunit.</text>
</comment>
<keyword evidence="7 14" id="KW-0808">Transferase</keyword>
<dbReference type="PROSITE" id="PS00187">
    <property type="entry name" value="TPP_ENZYMES"/>
    <property type="match status" value="1"/>
</dbReference>
<dbReference type="GO" id="GO:0005948">
    <property type="term" value="C:acetolactate synthase complex"/>
    <property type="evidence" value="ECO:0007669"/>
    <property type="project" value="TreeGrafter"/>
</dbReference>
<dbReference type="Pfam" id="PF02776">
    <property type="entry name" value="TPP_enzyme_N"/>
    <property type="match status" value="1"/>
</dbReference>
<evidence type="ECO:0000256" key="6">
    <source>
        <dbReference type="ARBA" id="ARBA00022630"/>
    </source>
</evidence>
<dbReference type="PANTHER" id="PTHR18968:SF13">
    <property type="entry name" value="ACETOLACTATE SYNTHASE CATALYTIC SUBUNIT, MITOCHONDRIAL"/>
    <property type="match status" value="1"/>
</dbReference>
<keyword evidence="19" id="KW-1185">Reference proteome</keyword>
<dbReference type="OrthoDB" id="4494979at2"/>
<evidence type="ECO:0000256" key="8">
    <source>
        <dbReference type="ARBA" id="ARBA00022723"/>
    </source>
</evidence>
<evidence type="ECO:0000259" key="17">
    <source>
        <dbReference type="Pfam" id="PF02776"/>
    </source>
</evidence>
<dbReference type="STRING" id="947013.SAMN04488109_2087"/>
<dbReference type="Gene3D" id="3.40.50.1220">
    <property type="entry name" value="TPP-binding domain"/>
    <property type="match status" value="1"/>
</dbReference>
<keyword evidence="5 14" id="KW-0028">Amino-acid biosynthesis</keyword>
<dbReference type="GO" id="GO:0003984">
    <property type="term" value="F:acetolactate synthase activity"/>
    <property type="evidence" value="ECO:0007669"/>
    <property type="project" value="UniProtKB-EC"/>
</dbReference>
<dbReference type="CDD" id="cd02015">
    <property type="entry name" value="TPP_AHAS"/>
    <property type="match status" value="1"/>
</dbReference>
<evidence type="ECO:0000256" key="9">
    <source>
        <dbReference type="ARBA" id="ARBA00022827"/>
    </source>
</evidence>
<dbReference type="InterPro" id="IPR029061">
    <property type="entry name" value="THDP-binding"/>
</dbReference>
<evidence type="ECO:0000256" key="11">
    <source>
        <dbReference type="ARBA" id="ARBA00023052"/>
    </source>
</evidence>
<dbReference type="Pfam" id="PF00205">
    <property type="entry name" value="TPP_enzyme_M"/>
    <property type="match status" value="1"/>
</dbReference>
<dbReference type="RefSeq" id="WP_073133405.1">
    <property type="nucleotide sequence ID" value="NZ_FQWQ01000001.1"/>
</dbReference>
<evidence type="ECO:0000256" key="13">
    <source>
        <dbReference type="ARBA" id="ARBA00048670"/>
    </source>
</evidence>
<comment type="catalytic activity">
    <reaction evidence="13 14">
        <text>2 pyruvate + H(+) = (2S)-2-acetolactate + CO2</text>
        <dbReference type="Rhea" id="RHEA:25249"/>
        <dbReference type="ChEBI" id="CHEBI:15361"/>
        <dbReference type="ChEBI" id="CHEBI:15378"/>
        <dbReference type="ChEBI" id="CHEBI:16526"/>
        <dbReference type="ChEBI" id="CHEBI:58476"/>
        <dbReference type="EC" id="2.2.1.6"/>
    </reaction>
</comment>
<dbReference type="InterPro" id="IPR029035">
    <property type="entry name" value="DHS-like_NAD/FAD-binding_dom"/>
</dbReference>
<evidence type="ECO:0000256" key="7">
    <source>
        <dbReference type="ARBA" id="ARBA00022679"/>
    </source>
</evidence>
<dbReference type="InterPro" id="IPR012000">
    <property type="entry name" value="Thiamin_PyroP_enz_cen_dom"/>
</dbReference>
<dbReference type="InterPro" id="IPR045229">
    <property type="entry name" value="TPP_enz"/>
</dbReference>
<proteinExistence type="inferred from homology"/>
<evidence type="ECO:0000256" key="1">
    <source>
        <dbReference type="ARBA" id="ARBA00004974"/>
    </source>
</evidence>
<dbReference type="GO" id="GO:0000287">
    <property type="term" value="F:magnesium ion binding"/>
    <property type="evidence" value="ECO:0007669"/>
    <property type="project" value="UniProtKB-UniRule"/>
</dbReference>
<evidence type="ECO:0000256" key="12">
    <source>
        <dbReference type="ARBA" id="ARBA00023304"/>
    </source>
</evidence>
<feature type="domain" description="Thiamine pyrophosphate enzyme TPP-binding" evidence="16">
    <location>
        <begin position="410"/>
        <end position="557"/>
    </location>
</feature>
<dbReference type="Proteomes" id="UP000184212">
    <property type="component" value="Unassembled WGS sequence"/>
</dbReference>
<gene>
    <name evidence="18" type="ORF">SAMN04488109_2087</name>
</gene>
<reference evidence="18 19" key="1">
    <citation type="submission" date="2016-11" db="EMBL/GenBank/DDBJ databases">
        <authorList>
            <person name="Jaros S."/>
            <person name="Januszkiewicz K."/>
            <person name="Wedrychowicz H."/>
        </authorList>
    </citation>
    <scope>NUCLEOTIDE SEQUENCE [LARGE SCALE GENOMIC DNA]</scope>
    <source>
        <strain evidence="18 19">DSM 24574</strain>
    </source>
</reference>
<dbReference type="UniPathway" id="UPA00047">
    <property type="reaction ID" value="UER00055"/>
</dbReference>
<accession>A0A1M5N3P1</accession>
<dbReference type="GO" id="GO:0009097">
    <property type="term" value="P:isoleucine biosynthetic process"/>
    <property type="evidence" value="ECO:0007669"/>
    <property type="project" value="UniProtKB-UniPathway"/>
</dbReference>
<evidence type="ECO:0000256" key="3">
    <source>
        <dbReference type="ARBA" id="ARBA00007812"/>
    </source>
</evidence>
<dbReference type="InterPro" id="IPR000399">
    <property type="entry name" value="TPP-bd_CS"/>
</dbReference>
<comment type="pathway">
    <text evidence="1 14">Amino-acid biosynthesis; L-isoleucine biosynthesis; L-isoleucine from 2-oxobutanoate: step 1/4.</text>
</comment>
<dbReference type="InterPro" id="IPR012846">
    <property type="entry name" value="Acetolactate_synth_lsu"/>
</dbReference>
<evidence type="ECO:0000313" key="19">
    <source>
        <dbReference type="Proteomes" id="UP000184212"/>
    </source>
</evidence>
<dbReference type="GO" id="GO:0009099">
    <property type="term" value="P:L-valine biosynthetic process"/>
    <property type="evidence" value="ECO:0007669"/>
    <property type="project" value="UniProtKB-UniPathway"/>
</dbReference>
<dbReference type="FunFam" id="3.40.50.970:FF:000016">
    <property type="entry name" value="Acetolactate synthase"/>
    <property type="match status" value="1"/>
</dbReference>
<evidence type="ECO:0000256" key="2">
    <source>
        <dbReference type="ARBA" id="ARBA00005025"/>
    </source>
</evidence>
<keyword evidence="10 14" id="KW-0460">Magnesium</keyword>
<dbReference type="AlphaFoldDB" id="A0A1M5N3P1"/>
<comment type="cofactor">
    <cofactor evidence="14">
        <name>thiamine diphosphate</name>
        <dbReference type="ChEBI" id="CHEBI:58937"/>
    </cofactor>
    <text evidence="14">Binds 1 thiamine pyrophosphate per subunit.</text>
</comment>
<dbReference type="FunFam" id="3.40.50.970:FF:000007">
    <property type="entry name" value="Acetolactate synthase"/>
    <property type="match status" value="1"/>
</dbReference>
<dbReference type="InterPro" id="IPR011766">
    <property type="entry name" value="TPP_enzyme_TPP-bd"/>
</dbReference>
<dbReference type="FunFam" id="3.40.50.1220:FF:000008">
    <property type="entry name" value="Acetolactate synthase"/>
    <property type="match status" value="1"/>
</dbReference>
<keyword evidence="6" id="KW-0285">Flavoprotein</keyword>
<keyword evidence="12 14" id="KW-0100">Branched-chain amino acid biosynthesis</keyword>
<dbReference type="SUPFAM" id="SSF52467">
    <property type="entry name" value="DHS-like NAD/FAD-binding domain"/>
    <property type="match status" value="1"/>
</dbReference>
<dbReference type="EMBL" id="FQWQ01000001">
    <property type="protein sequence ID" value="SHG84151.1"/>
    <property type="molecule type" value="Genomic_DNA"/>
</dbReference>
<evidence type="ECO:0000259" key="16">
    <source>
        <dbReference type="Pfam" id="PF02775"/>
    </source>
</evidence>
<dbReference type="PANTHER" id="PTHR18968">
    <property type="entry name" value="THIAMINE PYROPHOSPHATE ENZYMES"/>
    <property type="match status" value="1"/>
</dbReference>
<keyword evidence="9" id="KW-0274">FAD</keyword>
<comment type="similarity">
    <text evidence="3 14">Belongs to the TPP enzyme family.</text>
</comment>
<evidence type="ECO:0000256" key="14">
    <source>
        <dbReference type="RuleBase" id="RU003591"/>
    </source>
</evidence>
<dbReference type="CDD" id="cd07035">
    <property type="entry name" value="TPP_PYR_POX_like"/>
    <property type="match status" value="1"/>
</dbReference>
<feature type="domain" description="Thiamine pyrophosphate enzyme N-terminal TPP-binding" evidence="17">
    <location>
        <begin position="23"/>
        <end position="137"/>
    </location>
</feature>
<feature type="domain" description="Thiamine pyrophosphate enzyme central" evidence="15">
    <location>
        <begin position="214"/>
        <end position="349"/>
    </location>
</feature>
<protein>
    <recommendedName>
        <fullName evidence="4 14">Acetolactate synthase</fullName>
        <ecNumber evidence="4 14">2.2.1.6</ecNumber>
    </recommendedName>
</protein>
<dbReference type="UniPathway" id="UPA00049">
    <property type="reaction ID" value="UER00059"/>
</dbReference>